<reference evidence="2 3" key="1">
    <citation type="submission" date="2021-10" db="EMBL/GenBank/DDBJ databases">
        <authorList>
            <person name="Criscuolo A."/>
        </authorList>
    </citation>
    <scope>NUCLEOTIDE SEQUENCE [LARGE SCALE GENOMIC DNA]</scope>
    <source>
        <strain evidence="3">CIP 111883</strain>
    </source>
</reference>
<sequence length="283" mass="31533">MTNFHKAPATYVGEVLLNVQNLPRSVDFYKEVIGFQVLEQTAYKASFTVDGKTPILTVQQPNDVAPKQVRATGLYHFALLLPSRADLGSILKHFIDKKVRLQGASDHLVSEALYLADPDGNGIEIYSDRSASDWKWHGTEVEMASVALDAESILEEAAGKQWTKLPNDTKMGHIHLHVSDLKEAEEFYTKVLGFDVVTRYGGQALFISTERYHHHIGLNTWNGIGAPIPAPNSVGLEWYTLVYPTDKKRIAAVEALQAHHAPLEKINEAYFTQDPSGNRLKLV</sequence>
<dbReference type="EC" id="1.13.11.2" evidence="2"/>
<evidence type="ECO:0000259" key="1">
    <source>
        <dbReference type="PROSITE" id="PS51819"/>
    </source>
</evidence>
<dbReference type="InterPro" id="IPR029068">
    <property type="entry name" value="Glyas_Bleomycin-R_OHBP_Dase"/>
</dbReference>
<dbReference type="PANTHER" id="PTHR43279:SF1">
    <property type="entry name" value="CATECHOL-2,3-DIOXYGENASE"/>
    <property type="match status" value="1"/>
</dbReference>
<keyword evidence="2" id="KW-0560">Oxidoreductase</keyword>
<dbReference type="Pfam" id="PF00903">
    <property type="entry name" value="Glyoxalase"/>
    <property type="match status" value="2"/>
</dbReference>
<keyword evidence="3" id="KW-1185">Reference proteome</keyword>
<dbReference type="GO" id="GO:0018577">
    <property type="term" value="F:catechol 2,3-dioxygenase activity"/>
    <property type="evidence" value="ECO:0007669"/>
    <property type="project" value="UniProtKB-EC"/>
</dbReference>
<dbReference type="Proteomes" id="UP000789833">
    <property type="component" value="Unassembled WGS sequence"/>
</dbReference>
<dbReference type="InterPro" id="IPR037523">
    <property type="entry name" value="VOC_core"/>
</dbReference>
<accession>A0ABM8YPG0</accession>
<protein>
    <submittedName>
        <fullName evidence="2">Catechol-2,3-dioxygenase</fullName>
        <ecNumber evidence="2">1.13.11.2</ecNumber>
    </submittedName>
</protein>
<dbReference type="Gene3D" id="3.10.180.10">
    <property type="entry name" value="2,3-Dihydroxybiphenyl 1,2-Dioxygenase, domain 1"/>
    <property type="match status" value="2"/>
</dbReference>
<evidence type="ECO:0000313" key="2">
    <source>
        <dbReference type="EMBL" id="CAG9621802.1"/>
    </source>
</evidence>
<dbReference type="RefSeq" id="WP_230501710.1">
    <property type="nucleotide sequence ID" value="NZ_CAKJTJ010000013.1"/>
</dbReference>
<feature type="domain" description="VOC" evidence="1">
    <location>
        <begin position="11"/>
        <end position="128"/>
    </location>
</feature>
<dbReference type="InterPro" id="IPR004360">
    <property type="entry name" value="Glyas_Fos-R_dOase_dom"/>
</dbReference>
<feature type="domain" description="VOC" evidence="1">
    <location>
        <begin position="170"/>
        <end position="283"/>
    </location>
</feature>
<proteinExistence type="predicted"/>
<evidence type="ECO:0000313" key="3">
    <source>
        <dbReference type="Proteomes" id="UP000789833"/>
    </source>
</evidence>
<dbReference type="SUPFAM" id="SSF54593">
    <property type="entry name" value="Glyoxalase/Bleomycin resistance protein/Dihydroxybiphenyl dioxygenase"/>
    <property type="match status" value="2"/>
</dbReference>
<dbReference type="EMBL" id="CAKJTJ010000013">
    <property type="protein sequence ID" value="CAG9621802.1"/>
    <property type="molecule type" value="Genomic_DNA"/>
</dbReference>
<dbReference type="CDD" id="cd16359">
    <property type="entry name" value="VOC_BsCatE_like_C"/>
    <property type="match status" value="1"/>
</dbReference>
<name>A0ABM8YPG0_9BACI</name>
<dbReference type="PANTHER" id="PTHR43279">
    <property type="entry name" value="CATECHOL-2,3-DIOXYGENASE"/>
    <property type="match status" value="1"/>
</dbReference>
<dbReference type="PROSITE" id="PS51819">
    <property type="entry name" value="VOC"/>
    <property type="match status" value="2"/>
</dbReference>
<comment type="caution">
    <text evidence="2">The sequence shown here is derived from an EMBL/GenBank/DDBJ whole genome shotgun (WGS) entry which is preliminary data.</text>
</comment>
<gene>
    <name evidence="2" type="primary">catE</name>
    <name evidence="2" type="ORF">BACCIP111883_02575</name>
</gene>
<organism evidence="2 3">
    <name type="scientific">Sutcliffiella rhizosphaerae</name>
    <dbReference type="NCBI Taxonomy" id="2880967"/>
    <lineage>
        <taxon>Bacteria</taxon>
        <taxon>Bacillati</taxon>
        <taxon>Bacillota</taxon>
        <taxon>Bacilli</taxon>
        <taxon>Bacillales</taxon>
        <taxon>Bacillaceae</taxon>
        <taxon>Sutcliffiella</taxon>
    </lineage>
</organism>